<feature type="domain" description="VWFA" evidence="3">
    <location>
        <begin position="45"/>
        <end position="188"/>
    </location>
</feature>
<sequence>MRQRTRFAGWSVGRRMGGAAAAVLVAAGLVTASAGQAAAEGETTDLVFLVDGSGSISAADWQIQKDGLSAALQDAAAFPRDGSIAVGVVQWSWISSAQRTRVEVPLTVLDDQADVTGVVGQIQAMSQLGSLTNPGDGIRRGTDLLLADGEDPAEWVLCMSTDGVTNSGESLSSALGHATASGVDKYTVVGIEDPPAATGAVLRGHYSPHVFGGGSVTIARNALEFANIVIGGCLGDPVELRALEVNQAVQDWHNSQPLITAKPTAVRAFVQVPAGAPDQRVVGRLFGRRGGADLPGSPLLAINSGGAVLAGQDIAARRGTLTDSLNFTLPASWRSGTVSLEFEAAGAPVTCQEPNGPGGDPQNDCVATVTFQDEVTPETVFVGVRYTSGGNPVQPTTTELFEQMFRFRSILPIAAIDYRMDTMGNYASAPSLETVNQDLAVKRFLDIFLCVFGCTDPTTGASRYYGVLSGNGGGLANDIPGTVSSGFLSGTGARGSTGYARNRGPHELAHNLGRHHAVDPSLPPNGAGLLVGRCGEVADSSAPGHTPFETVGGNVRPVLGPLSSGADNEVWGLDNRMLLSNTDLAVVDPRVTFELMSYCGGGAQGRWISAFTYQGVRGAFPSAAAASAADAGDFVLVNGSVDLAAGTASLAPALELTGFAPPSAGGDYRVQLLDATGAELAGADFTPEVADADAPAPNTPTGPPVGLFTVPVAKPRATSPRSRCCATASASGRATRRRTPRPCPWSARPRAPPSTAPPRR</sequence>
<organism evidence="4 5">
    <name type="scientific">Actinokineospora soli</name>
    <dbReference type="NCBI Taxonomy" id="1048753"/>
    <lineage>
        <taxon>Bacteria</taxon>
        <taxon>Bacillati</taxon>
        <taxon>Actinomycetota</taxon>
        <taxon>Actinomycetes</taxon>
        <taxon>Pseudonocardiales</taxon>
        <taxon>Pseudonocardiaceae</taxon>
        <taxon>Actinokineospora</taxon>
    </lineage>
</organism>
<dbReference type="InterPro" id="IPR002035">
    <property type="entry name" value="VWF_A"/>
</dbReference>
<feature type="signal peptide" evidence="2">
    <location>
        <begin position="1"/>
        <end position="37"/>
    </location>
</feature>
<dbReference type="Gene3D" id="3.40.50.410">
    <property type="entry name" value="von Willebrand factor, type A domain"/>
    <property type="match status" value="1"/>
</dbReference>
<evidence type="ECO:0000259" key="3">
    <source>
        <dbReference type="PROSITE" id="PS50234"/>
    </source>
</evidence>
<accession>A0ABW2TMQ0</accession>
<dbReference type="SMART" id="SM00327">
    <property type="entry name" value="VWA"/>
    <property type="match status" value="1"/>
</dbReference>
<reference evidence="5" key="1">
    <citation type="journal article" date="2019" name="Int. J. Syst. Evol. Microbiol.">
        <title>The Global Catalogue of Microorganisms (GCM) 10K type strain sequencing project: providing services to taxonomists for standard genome sequencing and annotation.</title>
        <authorList>
            <consortium name="The Broad Institute Genomics Platform"/>
            <consortium name="The Broad Institute Genome Sequencing Center for Infectious Disease"/>
            <person name="Wu L."/>
            <person name="Ma J."/>
        </authorList>
    </citation>
    <scope>NUCLEOTIDE SEQUENCE [LARGE SCALE GENOMIC DNA]</scope>
    <source>
        <strain evidence="5">JCM 17695</strain>
    </source>
</reference>
<proteinExistence type="predicted"/>
<evidence type="ECO:0000256" key="1">
    <source>
        <dbReference type="SAM" id="MobiDB-lite"/>
    </source>
</evidence>
<dbReference type="EMBL" id="JBHTEY010000004">
    <property type="protein sequence ID" value="MFC7615052.1"/>
    <property type="molecule type" value="Genomic_DNA"/>
</dbReference>
<dbReference type="CDD" id="cd00198">
    <property type="entry name" value="vWFA"/>
    <property type="match status" value="1"/>
</dbReference>
<dbReference type="Pfam" id="PF06707">
    <property type="entry name" value="DUF1194"/>
    <property type="match status" value="1"/>
</dbReference>
<evidence type="ECO:0000313" key="4">
    <source>
        <dbReference type="EMBL" id="MFC7615052.1"/>
    </source>
</evidence>
<dbReference type="PROSITE" id="PS50234">
    <property type="entry name" value="VWFA"/>
    <property type="match status" value="1"/>
</dbReference>
<dbReference type="Proteomes" id="UP001596512">
    <property type="component" value="Unassembled WGS sequence"/>
</dbReference>
<dbReference type="InterPro" id="IPR036465">
    <property type="entry name" value="vWFA_dom_sf"/>
</dbReference>
<feature type="chain" id="PRO_5046911731" evidence="2">
    <location>
        <begin position="38"/>
        <end position="760"/>
    </location>
</feature>
<keyword evidence="2" id="KW-0732">Signal</keyword>
<evidence type="ECO:0000256" key="2">
    <source>
        <dbReference type="SAM" id="SignalP"/>
    </source>
</evidence>
<dbReference type="InterPro" id="IPR010607">
    <property type="entry name" value="DUF1194"/>
</dbReference>
<comment type="caution">
    <text evidence="4">The sequence shown here is derived from an EMBL/GenBank/DDBJ whole genome shotgun (WGS) entry which is preliminary data.</text>
</comment>
<feature type="compositionally biased region" description="Low complexity" evidence="1">
    <location>
        <begin position="719"/>
        <end position="733"/>
    </location>
</feature>
<protein>
    <submittedName>
        <fullName evidence="4">DUF1194 domain-containing protein</fullName>
    </submittedName>
</protein>
<feature type="region of interest" description="Disordered" evidence="1">
    <location>
        <begin position="717"/>
        <end position="760"/>
    </location>
</feature>
<keyword evidence="5" id="KW-1185">Reference proteome</keyword>
<evidence type="ECO:0000313" key="5">
    <source>
        <dbReference type="Proteomes" id="UP001596512"/>
    </source>
</evidence>
<dbReference type="SUPFAM" id="SSF53300">
    <property type="entry name" value="vWA-like"/>
    <property type="match status" value="1"/>
</dbReference>
<gene>
    <name evidence="4" type="ORF">ACFQV2_17570</name>
</gene>
<feature type="compositionally biased region" description="Pro residues" evidence="1">
    <location>
        <begin position="750"/>
        <end position="760"/>
    </location>
</feature>
<name>A0ABW2TMQ0_9PSEU</name>